<evidence type="ECO:0000313" key="3">
    <source>
        <dbReference type="Proteomes" id="UP000194841"/>
    </source>
</evidence>
<reference evidence="2 3" key="1">
    <citation type="submission" date="2017-02" db="EMBL/GenBank/DDBJ databases">
        <title>Pseudoalteromonas ulvae TC14 Genome.</title>
        <authorList>
            <person name="Molmeret M."/>
        </authorList>
    </citation>
    <scope>NUCLEOTIDE SEQUENCE [LARGE SCALE GENOMIC DNA]</scope>
    <source>
        <strain evidence="2">TC14</strain>
    </source>
</reference>
<gene>
    <name evidence="2" type="ORF">B1199_18475</name>
</gene>
<organism evidence="2 3">
    <name type="scientific">Pseudoalteromonas ulvae</name>
    <dbReference type="NCBI Taxonomy" id="107327"/>
    <lineage>
        <taxon>Bacteria</taxon>
        <taxon>Pseudomonadati</taxon>
        <taxon>Pseudomonadota</taxon>
        <taxon>Gammaproteobacteria</taxon>
        <taxon>Alteromonadales</taxon>
        <taxon>Pseudoalteromonadaceae</taxon>
        <taxon>Pseudoalteromonas</taxon>
    </lineage>
</organism>
<dbReference type="RefSeq" id="WP_086745622.1">
    <property type="nucleotide sequence ID" value="NZ_MWPV01000007.1"/>
</dbReference>
<comment type="caution">
    <text evidence="2">The sequence shown here is derived from an EMBL/GenBank/DDBJ whole genome shotgun (WGS) entry which is preliminary data.</text>
</comment>
<keyword evidence="1" id="KW-1133">Transmembrane helix</keyword>
<name>A0A2C9ZZC3_PSEDV</name>
<keyword evidence="3" id="KW-1185">Reference proteome</keyword>
<dbReference type="AlphaFoldDB" id="A0A2C9ZZC3"/>
<dbReference type="OrthoDB" id="6228505at2"/>
<sequence>MNDIEKALKKELCGDSESELAQVKQLKNSVLIERAIASANKHQGVTDLAVLGTTSLWIVFINLFTQLLKPTFNKHNYTDKSDE</sequence>
<keyword evidence="1" id="KW-0812">Transmembrane</keyword>
<keyword evidence="1" id="KW-0472">Membrane</keyword>
<evidence type="ECO:0000256" key="1">
    <source>
        <dbReference type="SAM" id="Phobius"/>
    </source>
</evidence>
<accession>A0A2C9ZZC3</accession>
<proteinExistence type="predicted"/>
<protein>
    <submittedName>
        <fullName evidence="2">Uncharacterized protein</fullName>
    </submittedName>
</protein>
<feature type="transmembrane region" description="Helical" evidence="1">
    <location>
        <begin position="48"/>
        <end position="68"/>
    </location>
</feature>
<dbReference type="EMBL" id="MWPV01000007">
    <property type="protein sequence ID" value="OUL56109.1"/>
    <property type="molecule type" value="Genomic_DNA"/>
</dbReference>
<evidence type="ECO:0000313" key="2">
    <source>
        <dbReference type="EMBL" id="OUL56109.1"/>
    </source>
</evidence>
<dbReference type="Proteomes" id="UP000194841">
    <property type="component" value="Unassembled WGS sequence"/>
</dbReference>